<proteinExistence type="predicted"/>
<dbReference type="Proteomes" id="UP001148125">
    <property type="component" value="Unassembled WGS sequence"/>
</dbReference>
<gene>
    <name evidence="2" type="ORF">N7Z68_13965</name>
</gene>
<dbReference type="EMBL" id="JAOTPO010000009">
    <property type="protein sequence ID" value="MDE5414481.1"/>
    <property type="molecule type" value="Genomic_DNA"/>
</dbReference>
<sequence>MPHRKHRGRPLDLVLSDDVVDHEFAEELADGGERNIAVENQQKNRQLNNTKKKANGGSKDI</sequence>
<feature type="region of interest" description="Disordered" evidence="1">
    <location>
        <begin position="31"/>
        <end position="61"/>
    </location>
</feature>
<protein>
    <recommendedName>
        <fullName evidence="4">YfhD family protein</fullName>
    </recommendedName>
</protein>
<reference evidence="2" key="1">
    <citation type="submission" date="2024-05" db="EMBL/GenBank/DDBJ databases">
        <title>Alkalihalobacillus sp. strain MEB203 novel alkaliphilic bacterium from Lonar Lake, India.</title>
        <authorList>
            <person name="Joshi A."/>
            <person name="Thite S."/>
            <person name="Mengade P."/>
        </authorList>
    </citation>
    <scope>NUCLEOTIDE SEQUENCE</scope>
    <source>
        <strain evidence="2">MEB 203</strain>
    </source>
</reference>
<evidence type="ECO:0000256" key="1">
    <source>
        <dbReference type="SAM" id="MobiDB-lite"/>
    </source>
</evidence>
<accession>A0ABT5VH30</accession>
<evidence type="ECO:0000313" key="3">
    <source>
        <dbReference type="Proteomes" id="UP001148125"/>
    </source>
</evidence>
<evidence type="ECO:0000313" key="2">
    <source>
        <dbReference type="EMBL" id="MDE5414481.1"/>
    </source>
</evidence>
<keyword evidence="3" id="KW-1185">Reference proteome</keyword>
<feature type="compositionally biased region" description="Polar residues" evidence="1">
    <location>
        <begin position="38"/>
        <end position="49"/>
    </location>
</feature>
<name>A0ABT5VH30_9BACI</name>
<organism evidence="2 3">
    <name type="scientific">Alkalihalobacterium chitinilyticum</name>
    <dbReference type="NCBI Taxonomy" id="2980103"/>
    <lineage>
        <taxon>Bacteria</taxon>
        <taxon>Bacillati</taxon>
        <taxon>Bacillota</taxon>
        <taxon>Bacilli</taxon>
        <taxon>Bacillales</taxon>
        <taxon>Bacillaceae</taxon>
        <taxon>Alkalihalobacterium</taxon>
    </lineage>
</organism>
<dbReference type="RefSeq" id="WP_275119093.1">
    <property type="nucleotide sequence ID" value="NZ_JAOTPO010000009.1"/>
</dbReference>
<evidence type="ECO:0008006" key="4">
    <source>
        <dbReference type="Google" id="ProtNLM"/>
    </source>
</evidence>
<comment type="caution">
    <text evidence="2">The sequence shown here is derived from an EMBL/GenBank/DDBJ whole genome shotgun (WGS) entry which is preliminary data.</text>
</comment>